<dbReference type="EMBL" id="MN740013">
    <property type="protein sequence ID" value="QHT83874.1"/>
    <property type="molecule type" value="Genomic_DNA"/>
</dbReference>
<name>A0A6C0HTS4_9ZZZZ</name>
<dbReference type="AlphaFoldDB" id="A0A6C0HTS4"/>
<organism evidence="1">
    <name type="scientific">viral metagenome</name>
    <dbReference type="NCBI Taxonomy" id="1070528"/>
    <lineage>
        <taxon>unclassified sequences</taxon>
        <taxon>metagenomes</taxon>
        <taxon>organismal metagenomes</taxon>
    </lineage>
</organism>
<reference evidence="1" key="1">
    <citation type="journal article" date="2020" name="Nature">
        <title>Giant virus diversity and host interactions through global metagenomics.</title>
        <authorList>
            <person name="Schulz F."/>
            <person name="Roux S."/>
            <person name="Paez-Espino D."/>
            <person name="Jungbluth S."/>
            <person name="Walsh D.A."/>
            <person name="Denef V.J."/>
            <person name="McMahon K.D."/>
            <person name="Konstantinidis K.T."/>
            <person name="Eloe-Fadrosh E.A."/>
            <person name="Kyrpides N.C."/>
            <person name="Woyke T."/>
        </authorList>
    </citation>
    <scope>NUCLEOTIDE SEQUENCE</scope>
    <source>
        <strain evidence="1">GVMAG-M-3300023184-168</strain>
    </source>
</reference>
<proteinExistence type="predicted"/>
<accession>A0A6C0HTS4</accession>
<evidence type="ECO:0000313" key="1">
    <source>
        <dbReference type="EMBL" id="QHT83874.1"/>
    </source>
</evidence>
<protein>
    <submittedName>
        <fullName evidence="1">Uncharacterized protein</fullName>
    </submittedName>
</protein>
<sequence length="373" mass="44983">MKTYFKILQIHSKFKNILYPNNNKTFSNDYNSDFWSDVFLSTSNDNDAKTLKFQIYFLISSMEFLQDKIIYKQVKNKYKFFHNYSSNIFLSKESKDKFCDIFFKSQRTYLSLLKFANIVRHKISKEKVNTDLRMDIIDPYSKYSIVLYHHNSKYFFVLSDLINIIQNAITNSSNTDLFSSPKEPKNPYNNMPFKKTELYNIYFHIKFAFLSIPHWIELYYLSDFNIRKFIIDNQESLREVSIRNYLNNASLNNLYSEIKDLLDFCRLKFVIDKEFPKKELVDIFRPYLYLYFVYQDHIEGSEKRYLSKNILKRKMCEFYILNPNFGRKIVNIKKNVMNNDISKNSFYSSFTFNTNSPIFKMIDAYNSFYSKTL</sequence>